<dbReference type="AlphaFoldDB" id="A0AAX1K393"/>
<evidence type="ECO:0000259" key="10">
    <source>
        <dbReference type="Pfam" id="PF00962"/>
    </source>
</evidence>
<feature type="binding site" evidence="9">
    <location>
        <position position="29"/>
    </location>
    <ligand>
        <name>substrate</name>
    </ligand>
</feature>
<evidence type="ECO:0000256" key="4">
    <source>
        <dbReference type="ARBA" id="ARBA00022833"/>
    </source>
</evidence>
<dbReference type="GO" id="GO:0006154">
    <property type="term" value="P:adenosine catabolic process"/>
    <property type="evidence" value="ECO:0007669"/>
    <property type="project" value="TreeGrafter"/>
</dbReference>
<organism evidence="11 12">
    <name type="scientific">Streptococcus mutans</name>
    <dbReference type="NCBI Taxonomy" id="1309"/>
    <lineage>
        <taxon>Bacteria</taxon>
        <taxon>Bacillati</taxon>
        <taxon>Bacillota</taxon>
        <taxon>Bacilli</taxon>
        <taxon>Lactobacillales</taxon>
        <taxon>Streptococcaceae</taxon>
        <taxon>Streptococcus</taxon>
    </lineage>
</organism>
<keyword evidence="3 9" id="KW-0378">Hydrolase</keyword>
<dbReference type="RefSeq" id="WP_018110210.1">
    <property type="nucleotide sequence ID" value="NZ_AP019720.1"/>
</dbReference>
<evidence type="ECO:0000256" key="1">
    <source>
        <dbReference type="ARBA" id="ARBA00012784"/>
    </source>
</evidence>
<feature type="binding site" evidence="9">
    <location>
        <position position="182"/>
    </location>
    <ligand>
        <name>substrate</name>
    </ligand>
</feature>
<keyword evidence="2 9" id="KW-0479">Metal-binding</keyword>
<comment type="similarity">
    <text evidence="9">Belongs to the metallo-dependent hydrolases superfamily. Adenosine and AMP deaminases family. Adenosine deaminase subfamily.</text>
</comment>
<feature type="domain" description="Adenosine deaminase" evidence="10">
    <location>
        <begin position="21"/>
        <end position="343"/>
    </location>
</feature>
<feature type="active site" description="Proton donor" evidence="9">
    <location>
        <position position="212"/>
    </location>
</feature>
<dbReference type="GO" id="GO:0008270">
    <property type="term" value="F:zinc ion binding"/>
    <property type="evidence" value="ECO:0007669"/>
    <property type="project" value="UniProtKB-UniRule"/>
</dbReference>
<feature type="binding site" evidence="9">
    <location>
        <position position="209"/>
    </location>
    <ligand>
        <name>Zn(2+)</name>
        <dbReference type="ChEBI" id="CHEBI:29105"/>
        <note>catalytic</note>
    </ligand>
</feature>
<comment type="cofactor">
    <cofactor evidence="9">
        <name>Zn(2+)</name>
        <dbReference type="ChEBI" id="CHEBI:29105"/>
    </cofactor>
    <text evidence="9">Binds 1 zinc ion per subunit.</text>
</comment>
<dbReference type="InterPro" id="IPR032466">
    <property type="entry name" value="Metal_Hydrolase"/>
</dbReference>
<dbReference type="PANTHER" id="PTHR11409">
    <property type="entry name" value="ADENOSINE DEAMINASE"/>
    <property type="match status" value="1"/>
</dbReference>
<comment type="catalytic activity">
    <reaction evidence="8">
        <text>2'-deoxyadenosine + H2O + H(+) = 2'-deoxyinosine + NH4(+)</text>
        <dbReference type="Rhea" id="RHEA:28190"/>
        <dbReference type="ChEBI" id="CHEBI:15377"/>
        <dbReference type="ChEBI" id="CHEBI:15378"/>
        <dbReference type="ChEBI" id="CHEBI:17256"/>
        <dbReference type="ChEBI" id="CHEBI:28938"/>
        <dbReference type="ChEBI" id="CHEBI:28997"/>
        <dbReference type="EC" id="3.5.4.4"/>
    </reaction>
    <physiologicalReaction direction="left-to-right" evidence="8">
        <dbReference type="Rhea" id="RHEA:28191"/>
    </physiologicalReaction>
</comment>
<dbReference type="InterPro" id="IPR006330">
    <property type="entry name" value="Ado/ade_deaminase"/>
</dbReference>
<proteinExistence type="inferred from homology"/>
<feature type="binding site" evidence="9">
    <location>
        <position position="27"/>
    </location>
    <ligand>
        <name>substrate</name>
    </ligand>
</feature>
<comment type="function">
    <text evidence="9">Catalyzes the hydrolytic deamination of adenosine and 2-deoxyadenosine.</text>
</comment>
<dbReference type="NCBIfam" id="TIGR01430">
    <property type="entry name" value="aden_deam"/>
    <property type="match status" value="1"/>
</dbReference>
<dbReference type="GO" id="GO:0009117">
    <property type="term" value="P:nucleotide metabolic process"/>
    <property type="evidence" value="ECO:0007669"/>
    <property type="project" value="UniProtKB-KW"/>
</dbReference>
<evidence type="ECO:0000256" key="3">
    <source>
        <dbReference type="ARBA" id="ARBA00022801"/>
    </source>
</evidence>
<dbReference type="PANTHER" id="PTHR11409:SF43">
    <property type="entry name" value="ADENOSINE DEAMINASE"/>
    <property type="match status" value="1"/>
</dbReference>
<dbReference type="Gene3D" id="3.20.20.140">
    <property type="entry name" value="Metal-dependent hydrolases"/>
    <property type="match status" value="1"/>
</dbReference>
<dbReference type="GO" id="GO:0046103">
    <property type="term" value="P:inosine biosynthetic process"/>
    <property type="evidence" value="ECO:0007669"/>
    <property type="project" value="TreeGrafter"/>
</dbReference>
<feature type="site" description="Important for catalytic activity" evidence="9">
    <location>
        <position position="232"/>
    </location>
</feature>
<dbReference type="HAMAP" id="MF_00540">
    <property type="entry name" value="A_deaminase"/>
    <property type="match status" value="1"/>
</dbReference>
<accession>A0AAX1K393</accession>
<dbReference type="GO" id="GO:0043103">
    <property type="term" value="P:hypoxanthine salvage"/>
    <property type="evidence" value="ECO:0007669"/>
    <property type="project" value="TreeGrafter"/>
</dbReference>
<protein>
    <recommendedName>
        <fullName evidence="1 9">Adenosine deaminase</fullName>
        <ecNumber evidence="1 9">3.5.4.4</ecNumber>
    </recommendedName>
    <alternativeName>
        <fullName evidence="6 9">Adenosine aminohydrolase</fullName>
    </alternativeName>
</protein>
<sequence>MIDSNRKWSLIMKNTLHDLVKTELHCHLDGSLSFETIRELAEMANIALPESDSELAKLVTVPEDSETLLDYLKTFDFIRPLLQTQKALSLAAYDVAKQAAAEHVLYIEIRFAPELSMDKGLSAVQVVEAVEKGLQKAQRDFNIVAKVLICGMRQSSKQLTKEIFRQINQAKSLEFAGFDFAGNEHDFPPQEIADLIRFTQRLDRPMTFHAGECGCPSHIAQSIALGIKRLGHVTAIHDHPELIADFVENKVTAELCLTSNLQTKAAKSLAEFPYQELYEAGAKITINTDNRTVSNTNLTKEYQLFVDYFGTSLADFYHFNQNAIEASFASEAEKAELLAELKKAYGQTD</sequence>
<dbReference type="GO" id="GO:0004000">
    <property type="term" value="F:adenosine deaminase activity"/>
    <property type="evidence" value="ECO:0007669"/>
    <property type="project" value="UniProtKB-UniRule"/>
</dbReference>
<dbReference type="Proteomes" id="UP000595884">
    <property type="component" value="Chromosome"/>
</dbReference>
<evidence type="ECO:0000256" key="2">
    <source>
        <dbReference type="ARBA" id="ARBA00022723"/>
    </source>
</evidence>
<evidence type="ECO:0000313" key="12">
    <source>
        <dbReference type="Proteomes" id="UP000595884"/>
    </source>
</evidence>
<dbReference type="GO" id="GO:0005829">
    <property type="term" value="C:cytosol"/>
    <property type="evidence" value="ECO:0007669"/>
    <property type="project" value="TreeGrafter"/>
</dbReference>
<dbReference type="EMBL" id="CP066294">
    <property type="protein sequence ID" value="QQL47609.1"/>
    <property type="molecule type" value="Genomic_DNA"/>
</dbReference>
<dbReference type="InterPro" id="IPR001365">
    <property type="entry name" value="A_deaminase_dom"/>
</dbReference>
<keyword evidence="5 9" id="KW-0546">Nucleotide metabolism</keyword>
<dbReference type="EC" id="3.5.4.4" evidence="1 9"/>
<dbReference type="GO" id="GO:0009168">
    <property type="term" value="P:purine ribonucleoside monophosphate biosynthetic process"/>
    <property type="evidence" value="ECO:0007669"/>
    <property type="project" value="UniProtKB-UniRule"/>
</dbReference>
<keyword evidence="4 9" id="KW-0862">Zinc</keyword>
<feature type="binding site" evidence="9">
    <location>
        <position position="25"/>
    </location>
    <ligand>
        <name>Zn(2+)</name>
        <dbReference type="ChEBI" id="CHEBI:29105"/>
        <note>catalytic</note>
    </ligand>
</feature>
<evidence type="ECO:0000256" key="5">
    <source>
        <dbReference type="ARBA" id="ARBA00023080"/>
    </source>
</evidence>
<dbReference type="InterPro" id="IPR028893">
    <property type="entry name" value="A_deaminase"/>
</dbReference>
<dbReference type="SUPFAM" id="SSF51556">
    <property type="entry name" value="Metallo-dependent hydrolases"/>
    <property type="match status" value="1"/>
</dbReference>
<comment type="catalytic activity">
    <reaction evidence="7">
        <text>adenosine + H2O + H(+) = inosine + NH4(+)</text>
        <dbReference type="Rhea" id="RHEA:24408"/>
        <dbReference type="ChEBI" id="CHEBI:15377"/>
        <dbReference type="ChEBI" id="CHEBI:15378"/>
        <dbReference type="ChEBI" id="CHEBI:16335"/>
        <dbReference type="ChEBI" id="CHEBI:17596"/>
        <dbReference type="ChEBI" id="CHEBI:28938"/>
        <dbReference type="EC" id="3.5.4.4"/>
    </reaction>
    <physiologicalReaction direction="left-to-right" evidence="7">
        <dbReference type="Rhea" id="RHEA:24409"/>
    </physiologicalReaction>
</comment>
<name>A0AAX1K393_STRMG</name>
<evidence type="ECO:0000256" key="6">
    <source>
        <dbReference type="ARBA" id="ARBA00031852"/>
    </source>
</evidence>
<feature type="binding site" evidence="9">
    <location>
        <position position="289"/>
    </location>
    <ligand>
        <name>Zn(2+)</name>
        <dbReference type="ChEBI" id="CHEBI:29105"/>
        <note>catalytic</note>
    </ligand>
</feature>
<dbReference type="CDD" id="cd01320">
    <property type="entry name" value="ADA"/>
    <property type="match status" value="1"/>
</dbReference>
<dbReference type="Pfam" id="PF00962">
    <property type="entry name" value="A_deaminase"/>
    <property type="match status" value="1"/>
</dbReference>
<evidence type="ECO:0000256" key="7">
    <source>
        <dbReference type="ARBA" id="ARBA00047989"/>
    </source>
</evidence>
<evidence type="ECO:0000256" key="9">
    <source>
        <dbReference type="HAMAP-Rule" id="MF_00540"/>
    </source>
</evidence>
<evidence type="ECO:0000256" key="8">
    <source>
        <dbReference type="ARBA" id="ARBA00049213"/>
    </source>
</evidence>
<comment type="caution">
    <text evidence="9">Lacks conserved residue(s) required for the propagation of feature annotation.</text>
</comment>
<gene>
    <name evidence="9" type="primary">add</name>
    <name evidence="11" type="ORF">IGS65_001855</name>
</gene>
<dbReference type="GeneID" id="93859234"/>
<reference evidence="12" key="1">
    <citation type="submission" date="2020-12" db="EMBL/GenBank/DDBJ databases">
        <authorList>
            <person name="Wen Z.T."/>
        </authorList>
    </citation>
    <scope>NUCLEOTIDE SEQUENCE [LARGE SCALE GENOMIC DNA]</scope>
    <source>
        <strain evidence="12">27-3</strain>
    </source>
</reference>
<feature type="binding site" evidence="9">
    <location>
        <position position="27"/>
    </location>
    <ligand>
        <name>Zn(2+)</name>
        <dbReference type="ChEBI" id="CHEBI:29105"/>
        <note>catalytic</note>
    </ligand>
</feature>
<evidence type="ECO:0000313" key="11">
    <source>
        <dbReference type="EMBL" id="QQL47609.1"/>
    </source>
</evidence>